<keyword evidence="3" id="KW-0539">Nucleus</keyword>
<feature type="compositionally biased region" description="Low complexity" evidence="5">
    <location>
        <begin position="548"/>
        <end position="572"/>
    </location>
</feature>
<feature type="region of interest" description="Disordered" evidence="5">
    <location>
        <begin position="282"/>
        <end position="591"/>
    </location>
</feature>
<dbReference type="Pfam" id="PF04615">
    <property type="entry name" value="Utp14"/>
    <property type="match status" value="2"/>
</dbReference>
<reference evidence="7" key="1">
    <citation type="journal article" date="2013" name="Nature">
        <title>Pan genome of the phytoplankton Emiliania underpins its global distribution.</title>
        <authorList>
            <person name="Read B.A."/>
            <person name="Kegel J."/>
            <person name="Klute M.J."/>
            <person name="Kuo A."/>
            <person name="Lefebvre S.C."/>
            <person name="Maumus F."/>
            <person name="Mayer C."/>
            <person name="Miller J."/>
            <person name="Monier A."/>
            <person name="Salamov A."/>
            <person name="Young J."/>
            <person name="Aguilar M."/>
            <person name="Claverie J.M."/>
            <person name="Frickenhaus S."/>
            <person name="Gonzalez K."/>
            <person name="Herman E.K."/>
            <person name="Lin Y.C."/>
            <person name="Napier J."/>
            <person name="Ogata H."/>
            <person name="Sarno A.F."/>
            <person name="Shmutz J."/>
            <person name="Schroeder D."/>
            <person name="de Vargas C."/>
            <person name="Verret F."/>
            <person name="von Dassow P."/>
            <person name="Valentin K."/>
            <person name="Van de Peer Y."/>
            <person name="Wheeler G."/>
            <person name="Dacks J.B."/>
            <person name="Delwiche C.F."/>
            <person name="Dyhrman S.T."/>
            <person name="Glockner G."/>
            <person name="John U."/>
            <person name="Richards T."/>
            <person name="Worden A.Z."/>
            <person name="Zhang X."/>
            <person name="Grigoriev I.V."/>
            <person name="Allen A.E."/>
            <person name="Bidle K."/>
            <person name="Borodovsky M."/>
            <person name="Bowler C."/>
            <person name="Brownlee C."/>
            <person name="Cock J.M."/>
            <person name="Elias M."/>
            <person name="Gladyshev V.N."/>
            <person name="Groth M."/>
            <person name="Guda C."/>
            <person name="Hadaegh A."/>
            <person name="Iglesias-Rodriguez M.D."/>
            <person name="Jenkins J."/>
            <person name="Jones B.M."/>
            <person name="Lawson T."/>
            <person name="Leese F."/>
            <person name="Lindquist E."/>
            <person name="Lobanov A."/>
            <person name="Lomsadze A."/>
            <person name="Malik S.B."/>
            <person name="Marsh M.E."/>
            <person name="Mackinder L."/>
            <person name="Mock T."/>
            <person name="Mueller-Roeber B."/>
            <person name="Pagarete A."/>
            <person name="Parker M."/>
            <person name="Probert I."/>
            <person name="Quesneville H."/>
            <person name="Raines C."/>
            <person name="Rensing S.A."/>
            <person name="Riano-Pachon D.M."/>
            <person name="Richier S."/>
            <person name="Rokitta S."/>
            <person name="Shiraiwa Y."/>
            <person name="Soanes D.M."/>
            <person name="van der Giezen M."/>
            <person name="Wahlund T.M."/>
            <person name="Williams B."/>
            <person name="Wilson W."/>
            <person name="Wolfe G."/>
            <person name="Wurch L.L."/>
        </authorList>
    </citation>
    <scope>NUCLEOTIDE SEQUENCE</scope>
</reference>
<keyword evidence="2" id="KW-0597">Phosphoprotein</keyword>
<dbReference type="Proteomes" id="UP000013827">
    <property type="component" value="Unassembled WGS sequence"/>
</dbReference>
<evidence type="ECO:0000256" key="5">
    <source>
        <dbReference type="SAM" id="MobiDB-lite"/>
    </source>
</evidence>
<dbReference type="PANTHER" id="PTHR14150:SF12">
    <property type="entry name" value="U3 SMALL NUCLEOLAR RNA-ASSOCIATED PROTEIN 14 HOMOLOG A"/>
    <property type="match status" value="1"/>
</dbReference>
<evidence type="ECO:0000313" key="7">
    <source>
        <dbReference type="Proteomes" id="UP000013827"/>
    </source>
</evidence>
<dbReference type="RefSeq" id="XP_005766583.1">
    <property type="nucleotide sequence ID" value="XM_005766526.1"/>
</dbReference>
<feature type="compositionally biased region" description="Acidic residues" evidence="5">
    <location>
        <begin position="16"/>
        <end position="26"/>
    </location>
</feature>
<dbReference type="GO" id="GO:0032040">
    <property type="term" value="C:small-subunit processome"/>
    <property type="evidence" value="ECO:0007669"/>
    <property type="project" value="InterPro"/>
</dbReference>
<accession>A0A0D3ISB9</accession>
<evidence type="ECO:0000256" key="3">
    <source>
        <dbReference type="ARBA" id="ARBA00023242"/>
    </source>
</evidence>
<dbReference type="GeneID" id="17260250"/>
<keyword evidence="4" id="KW-0175">Coiled coil</keyword>
<feature type="compositionally biased region" description="Basic residues" evidence="5">
    <location>
        <begin position="326"/>
        <end position="343"/>
    </location>
</feature>
<feature type="compositionally biased region" description="Pro residues" evidence="5">
    <location>
        <begin position="485"/>
        <end position="496"/>
    </location>
</feature>
<name>A0A0D3ISB9_EMIH1</name>
<feature type="compositionally biased region" description="Basic and acidic residues" evidence="5">
    <location>
        <begin position="295"/>
        <end position="325"/>
    </location>
</feature>
<comment type="subcellular location">
    <subcellularLocation>
        <location evidence="1">Nucleus</location>
        <location evidence="1">Nucleolus</location>
    </subcellularLocation>
</comment>
<dbReference type="InterPro" id="IPR006709">
    <property type="entry name" value="SSU_processome_Utp14"/>
</dbReference>
<evidence type="ECO:0000256" key="4">
    <source>
        <dbReference type="SAM" id="Coils"/>
    </source>
</evidence>
<evidence type="ECO:0000313" key="6">
    <source>
        <dbReference type="EnsemblProtists" id="EOD14154"/>
    </source>
</evidence>
<feature type="region of interest" description="Disordered" evidence="5">
    <location>
        <begin position="181"/>
        <end position="209"/>
    </location>
</feature>
<dbReference type="eggNOG" id="KOG2172">
    <property type="taxonomic scope" value="Eukaryota"/>
</dbReference>
<dbReference type="KEGG" id="ehx:EMIHUDRAFT_103612"/>
<evidence type="ECO:0000256" key="2">
    <source>
        <dbReference type="ARBA" id="ARBA00022553"/>
    </source>
</evidence>
<feature type="compositionally biased region" description="Basic residues" evidence="5">
    <location>
        <begin position="635"/>
        <end position="647"/>
    </location>
</feature>
<feature type="region of interest" description="Disordered" evidence="5">
    <location>
        <begin position="832"/>
        <end position="855"/>
    </location>
</feature>
<protein>
    <submittedName>
        <fullName evidence="6">Uncharacterized protein</fullName>
    </submittedName>
</protein>
<keyword evidence="7" id="KW-1185">Reference proteome</keyword>
<dbReference type="OMA" id="EHALSGW"/>
<sequence length="855" mass="90621">MPKKVHRGTPPSAAVFEEDVFEDDREEAGARRRRALDDDSEESDGGLAGEDEEITSDEDDDGVGVRRRPDDLESMGSSVDPDDVTDLSRMLSESDGEGAGGGGAAKKKAARSSEGSLGDEAGFGQLQRDLQGVAKQGARRSSHAQLAAPLELSDKRRIERKAAAEAAHADVSGWEGAVQKQAAAESLSFPPERQHVHGATLGSLTAGASKNDLERGVDELLEAQGLSERAVAAAEREALSGLDQSARLTPQEAAKRMAEMKKMRDLLFYHEAKAKRVAKIKSRSYRKVHKKASKARAEAEEALDKHSAQRMQMKREVERVRERMTLKHKNTSRWAKHALKQQKHNPALAQAVQEQVAKGEELRRKQMDAEAAGSDDDSDYDSDDESEGGEPLEPAERDAKLLWKLQNEAEPERPSKGVFGMAFMRRAHERQRSEAQQMLDELSADLRHGSVAVPASGGRGDEGSDASDEEGTAGRDEAAAAVAPPAAPPAVAPAPLPALSTAGQLRKTRGAAAVTVGARLPMGSEGQEAAGSPALARPRADRRGAGGKSVARVAAAPAPSSSAPARPPASKAEPGSGWAVPDIVSPAGHTLLPRAQSDHFAGGVAAAALAPPAAVRVAGPDEQGEARAEGAPASKGKRGRASKRRRGAVAGEADGAAEEAADAEADFGHGGDELVDGASLLLPCASQRALVEAAFPESAVAAEFEAEKRGVVEAEAGVEEEETLPGWGDWAGLGARVGKRQLERKRSAAEARREQLEAAAARRQDAALRHVIVSEKRDKKAARFTVAAVPFPFKTREQFERSMRNPVGLEWNTVDSHAALVKPRVSTVRGAVIDPIAQHRKAEGGGGRKTKRPRV</sequence>
<dbReference type="PANTHER" id="PTHR14150">
    <property type="entry name" value="U3 SMALL NUCLEOLAR RNA-ASSOCIATED PROTEIN 14"/>
    <property type="match status" value="1"/>
</dbReference>
<dbReference type="EnsemblProtists" id="EOD14154">
    <property type="protein sequence ID" value="EOD14154"/>
    <property type="gene ID" value="EMIHUDRAFT_103612"/>
</dbReference>
<feature type="compositionally biased region" description="Basic and acidic residues" evidence="5">
    <location>
        <begin position="357"/>
        <end position="368"/>
    </location>
</feature>
<proteinExistence type="predicted"/>
<dbReference type="GO" id="GO:0006364">
    <property type="term" value="P:rRNA processing"/>
    <property type="evidence" value="ECO:0007669"/>
    <property type="project" value="InterPro"/>
</dbReference>
<feature type="region of interest" description="Disordered" evidence="5">
    <location>
        <begin position="1"/>
        <end position="148"/>
    </location>
</feature>
<dbReference type="PaxDb" id="2903-EOD14154"/>
<organism evidence="6 7">
    <name type="scientific">Emiliania huxleyi (strain CCMP1516)</name>
    <dbReference type="NCBI Taxonomy" id="280463"/>
    <lineage>
        <taxon>Eukaryota</taxon>
        <taxon>Haptista</taxon>
        <taxon>Haptophyta</taxon>
        <taxon>Prymnesiophyceae</taxon>
        <taxon>Isochrysidales</taxon>
        <taxon>Noelaerhabdaceae</taxon>
        <taxon>Emiliania</taxon>
    </lineage>
</organism>
<dbReference type="STRING" id="2903.R1DZM5"/>
<feature type="compositionally biased region" description="Basic residues" evidence="5">
    <location>
        <begin position="282"/>
        <end position="294"/>
    </location>
</feature>
<feature type="coiled-coil region" evidence="4">
    <location>
        <begin position="739"/>
        <end position="766"/>
    </location>
</feature>
<reference evidence="6" key="2">
    <citation type="submission" date="2024-10" db="UniProtKB">
        <authorList>
            <consortium name="EnsemblProtists"/>
        </authorList>
    </citation>
    <scope>IDENTIFICATION</scope>
</reference>
<feature type="compositionally biased region" description="Acidic residues" evidence="5">
    <location>
        <begin position="655"/>
        <end position="665"/>
    </location>
</feature>
<feature type="compositionally biased region" description="Acidic residues" evidence="5">
    <location>
        <begin position="38"/>
        <end position="62"/>
    </location>
</feature>
<feature type="region of interest" description="Disordered" evidence="5">
    <location>
        <begin position="616"/>
        <end position="670"/>
    </location>
</feature>
<dbReference type="HOGENOM" id="CLU_003783_0_0_1"/>
<feature type="compositionally biased region" description="Acidic residues" evidence="5">
    <location>
        <begin position="373"/>
        <end position="390"/>
    </location>
</feature>
<evidence type="ECO:0000256" key="1">
    <source>
        <dbReference type="ARBA" id="ARBA00004604"/>
    </source>
</evidence>
<dbReference type="AlphaFoldDB" id="A0A0D3ISB9"/>